<dbReference type="EMBL" id="JXRQ01000008">
    <property type="protein sequence ID" value="KIL53418.1"/>
    <property type="molecule type" value="Genomic_DNA"/>
</dbReference>
<dbReference type="GO" id="GO:0006779">
    <property type="term" value="P:porphyrin-containing compound biosynthetic process"/>
    <property type="evidence" value="ECO:0007669"/>
    <property type="project" value="InterPro"/>
</dbReference>
<dbReference type="GO" id="GO:0004109">
    <property type="term" value="F:coproporphyrinogen oxidase activity"/>
    <property type="evidence" value="ECO:0007669"/>
    <property type="project" value="InterPro"/>
</dbReference>
<comment type="function">
    <text evidence="3">Probably acts as a heme chaperone, transferring heme to an unknown acceptor. Binds one molecule of heme per monomer, possibly covalently. Binds 1 [4Fe-4S] cluster. The cluster is coordinated with 3 cysteines and an exchangeable S-adenosyl-L-methionine.</text>
</comment>
<dbReference type="STRING" id="135826.KP77_03940"/>
<keyword evidence="3" id="KW-0411">Iron-sulfur</keyword>
<gene>
    <name evidence="5" type="ORF">KP77_03940</name>
</gene>
<dbReference type="SMART" id="SM00729">
    <property type="entry name" value="Elp3"/>
    <property type="match status" value="1"/>
</dbReference>
<dbReference type="PROSITE" id="PS51918">
    <property type="entry name" value="RADICAL_SAM"/>
    <property type="match status" value="1"/>
</dbReference>
<dbReference type="SUPFAM" id="SSF102114">
    <property type="entry name" value="Radical SAM enzymes"/>
    <property type="match status" value="1"/>
</dbReference>
<dbReference type="InterPro" id="IPR034505">
    <property type="entry name" value="Coproporphyrinogen-III_oxidase"/>
</dbReference>
<dbReference type="GO" id="GO:0046872">
    <property type="term" value="F:metal ion binding"/>
    <property type="evidence" value="ECO:0007669"/>
    <property type="project" value="UniProtKB-UniRule"/>
</dbReference>
<dbReference type="SFLD" id="SFLDG01082">
    <property type="entry name" value="B12-binding_domain_containing"/>
    <property type="match status" value="1"/>
</dbReference>
<dbReference type="PATRIC" id="fig|135826.4.peg.397"/>
<protein>
    <recommendedName>
        <fullName evidence="2 3">Heme chaperone HemW</fullName>
    </recommendedName>
</protein>
<dbReference type="InterPro" id="IPR058240">
    <property type="entry name" value="rSAM_sf"/>
</dbReference>
<keyword evidence="3" id="KW-0949">S-adenosyl-L-methionine</keyword>
<name>A0A0C2WBI9_9BACL</name>
<keyword evidence="3" id="KW-0963">Cytoplasm</keyword>
<dbReference type="Gene3D" id="3.80.30.20">
    <property type="entry name" value="tm_1862 like domain"/>
    <property type="match status" value="1"/>
</dbReference>
<dbReference type="CDD" id="cd01335">
    <property type="entry name" value="Radical_SAM"/>
    <property type="match status" value="1"/>
</dbReference>
<evidence type="ECO:0000256" key="1">
    <source>
        <dbReference type="ARBA" id="ARBA00006100"/>
    </source>
</evidence>
<dbReference type="InterPro" id="IPR007197">
    <property type="entry name" value="rSAM"/>
</dbReference>
<dbReference type="GO" id="GO:0005737">
    <property type="term" value="C:cytoplasm"/>
    <property type="evidence" value="ECO:0007669"/>
    <property type="project" value="UniProtKB-SubCell"/>
</dbReference>
<dbReference type="InterPro" id="IPR006638">
    <property type="entry name" value="Elp3/MiaA/NifB-like_rSAM"/>
</dbReference>
<feature type="domain" description="Radical SAM core" evidence="4">
    <location>
        <begin position="4"/>
        <end position="238"/>
    </location>
</feature>
<dbReference type="SFLD" id="SFLDG01065">
    <property type="entry name" value="anaerobic_coproporphyrinogen-I"/>
    <property type="match status" value="1"/>
</dbReference>
<proteinExistence type="inferred from homology"/>
<dbReference type="AlphaFoldDB" id="A0A0C2WBI9"/>
<dbReference type="NCBIfam" id="TIGR00539">
    <property type="entry name" value="hemN_rel"/>
    <property type="match status" value="1"/>
</dbReference>
<keyword evidence="3" id="KW-0004">4Fe-4S</keyword>
<dbReference type="InterPro" id="IPR010723">
    <property type="entry name" value="HemN_C"/>
</dbReference>
<evidence type="ECO:0000313" key="5">
    <source>
        <dbReference type="EMBL" id="KIL53418.1"/>
    </source>
</evidence>
<comment type="similarity">
    <text evidence="1">Belongs to the anaerobic coproporphyrinogen-III oxidase family. HemW subfamily.</text>
</comment>
<dbReference type="GO" id="GO:0051539">
    <property type="term" value="F:4 iron, 4 sulfur cluster binding"/>
    <property type="evidence" value="ECO:0007669"/>
    <property type="project" value="UniProtKB-UniRule"/>
</dbReference>
<keyword evidence="3" id="KW-0143">Chaperone</keyword>
<evidence type="ECO:0000259" key="4">
    <source>
        <dbReference type="PROSITE" id="PS51918"/>
    </source>
</evidence>
<comment type="subcellular location">
    <subcellularLocation>
        <location evidence="3">Cytoplasm</location>
    </subcellularLocation>
</comment>
<accession>A0A0C2WBI9</accession>
<keyword evidence="3" id="KW-0479">Metal-binding</keyword>
<evidence type="ECO:0000313" key="6">
    <source>
        <dbReference type="Proteomes" id="UP000031950"/>
    </source>
</evidence>
<dbReference type="InterPro" id="IPR023404">
    <property type="entry name" value="rSAM_horseshoe"/>
</dbReference>
<dbReference type="SFLD" id="SFLDF00562">
    <property type="entry name" value="HemN-like__clustered_with_heat"/>
    <property type="match status" value="1"/>
</dbReference>
<reference evidence="5 6" key="1">
    <citation type="submission" date="2015-01" db="EMBL/GenBank/DDBJ databases">
        <title>Genome sequence of Jeotgalibacillus alimentarius.</title>
        <authorList>
            <person name="Goh K.M."/>
            <person name="Chan K.-G."/>
            <person name="Yaakop A.S."/>
            <person name="Ee R."/>
            <person name="Gan H.M."/>
            <person name="Chan C.S."/>
        </authorList>
    </citation>
    <scope>NUCLEOTIDE SEQUENCE [LARGE SCALE GENOMIC DNA]</scope>
    <source>
        <strain evidence="5 6">YKJ-13</strain>
    </source>
</reference>
<dbReference type="SFLD" id="SFLDF00288">
    <property type="entry name" value="HemN-like__clustered_with_nucl"/>
    <property type="match status" value="1"/>
</dbReference>
<sequence length="384" mass="44029">MKGMDEIMTSAAYIHIPFCHHICHYCDFNKVFMKNQPVDRYIEMLIREMETVHTHSEPMKSIFVGGGTPTALDAKQLAKLCEGISRVFKISESTEYTFEANPGDLSKDKISVLKAHGVNRLSFGVQSFNDRLLEKIGRNHRTEDVYRSIREAREEGFSNISIDLIYALPEQTLEDFEDTVDRALDLDLPHYSGYSLIVEPKTVFYNLMRKGRLPLPGEDTEAAMYDLLMGKMASKGIHQYEISNFSKQGYESLHNLTYWNNEAYYGFGAGAHGYLNGVRYSNIGPVSKYIQAVEEGKRPVFHEAEVTRFESMEEEMFLGLRKTEGVALPAFKEKYHEELDHVFRDPLKDMTARGLLEVHQDRVRLTNEGRFLGNEVFQSFLGLN</sequence>
<dbReference type="InterPro" id="IPR004559">
    <property type="entry name" value="HemW-like"/>
</dbReference>
<dbReference type="Proteomes" id="UP000031950">
    <property type="component" value="Unassembled WGS sequence"/>
</dbReference>
<dbReference type="PANTHER" id="PTHR13932">
    <property type="entry name" value="COPROPORPHYRINIGEN III OXIDASE"/>
    <property type="match status" value="1"/>
</dbReference>
<keyword evidence="5" id="KW-0560">Oxidoreductase</keyword>
<comment type="caution">
    <text evidence="5">The sequence shown here is derived from an EMBL/GenBank/DDBJ whole genome shotgun (WGS) entry which is preliminary data.</text>
</comment>
<keyword evidence="6" id="KW-1185">Reference proteome</keyword>
<dbReference type="Pfam" id="PF04055">
    <property type="entry name" value="Radical_SAM"/>
    <property type="match status" value="1"/>
</dbReference>
<dbReference type="PANTHER" id="PTHR13932:SF5">
    <property type="entry name" value="RADICAL S-ADENOSYL METHIONINE DOMAIN-CONTAINING PROTEIN 1, MITOCHONDRIAL"/>
    <property type="match status" value="1"/>
</dbReference>
<organism evidence="5 6">
    <name type="scientific">Jeotgalibacillus alimentarius</name>
    <dbReference type="NCBI Taxonomy" id="135826"/>
    <lineage>
        <taxon>Bacteria</taxon>
        <taxon>Bacillati</taxon>
        <taxon>Bacillota</taxon>
        <taxon>Bacilli</taxon>
        <taxon>Bacillales</taxon>
        <taxon>Caryophanaceae</taxon>
        <taxon>Jeotgalibacillus</taxon>
    </lineage>
</organism>
<dbReference type="Pfam" id="PF06969">
    <property type="entry name" value="HemN_C"/>
    <property type="match status" value="1"/>
</dbReference>
<keyword evidence="3" id="KW-0349">Heme</keyword>
<keyword evidence="3" id="KW-0408">Iron</keyword>
<evidence type="ECO:0000256" key="2">
    <source>
        <dbReference type="ARBA" id="ARBA00017228"/>
    </source>
</evidence>
<evidence type="ECO:0000256" key="3">
    <source>
        <dbReference type="RuleBase" id="RU364116"/>
    </source>
</evidence>
<dbReference type="SFLD" id="SFLDS00029">
    <property type="entry name" value="Radical_SAM"/>
    <property type="match status" value="1"/>
</dbReference>